<feature type="compositionally biased region" description="Basic and acidic residues" evidence="1">
    <location>
        <begin position="194"/>
        <end position="211"/>
    </location>
</feature>
<dbReference type="Gene3D" id="2.30.42.10">
    <property type="match status" value="2"/>
</dbReference>
<evidence type="ECO:0000313" key="4">
    <source>
        <dbReference type="Proteomes" id="UP001201812"/>
    </source>
</evidence>
<reference evidence="3" key="1">
    <citation type="submission" date="2022-01" db="EMBL/GenBank/DDBJ databases">
        <title>Genome Sequence Resource for Two Populations of Ditylenchus destructor, the Migratory Endoparasitic Phytonematode.</title>
        <authorList>
            <person name="Zhang H."/>
            <person name="Lin R."/>
            <person name="Xie B."/>
        </authorList>
    </citation>
    <scope>NUCLEOTIDE SEQUENCE</scope>
    <source>
        <strain evidence="3">BazhouSP</strain>
    </source>
</reference>
<dbReference type="InterPro" id="IPR036034">
    <property type="entry name" value="PDZ_sf"/>
</dbReference>
<evidence type="ECO:0000313" key="3">
    <source>
        <dbReference type="EMBL" id="KAI1705826.1"/>
    </source>
</evidence>
<accession>A0AAD4R2N5</accession>
<dbReference type="InterPro" id="IPR040264">
    <property type="entry name" value="T15H9.4-like"/>
</dbReference>
<sequence length="281" mass="31279">MASAREMEIQVPIEEDEPLGATPDDNLVIARVQAQTPADGKLQVGDRILAINSKPIENRDEFYKKLRRANPVAYIRVSRPTTEQAAGATKDEQGIPPEREKLIEPRAGFVYLLVRVDLVRGQRLGLTIRHVANRVLVSKVEDGSLCAGKFVMGDHIIDVDGHRVTDKDVARGMLIGSIKKQGYFTCVVGRPNTDETKKQAEDELSVKKDDPPSVQLGQDVREIAQQQRLRERQQPTANRPGLLKANGTGSQRRNVTFDDNGNKSFQIGNDNQGKMLRPVRK</sequence>
<gene>
    <name evidence="3" type="ORF">DdX_13440</name>
</gene>
<dbReference type="PANTHER" id="PTHR31327:SF7">
    <property type="entry name" value="PDZ DOMAIN-CONTAINING PROTEIN"/>
    <property type="match status" value="1"/>
</dbReference>
<dbReference type="AlphaFoldDB" id="A0AAD4R2N5"/>
<dbReference type="Pfam" id="PF17820">
    <property type="entry name" value="PDZ_6"/>
    <property type="match status" value="1"/>
</dbReference>
<organism evidence="3 4">
    <name type="scientific">Ditylenchus destructor</name>
    <dbReference type="NCBI Taxonomy" id="166010"/>
    <lineage>
        <taxon>Eukaryota</taxon>
        <taxon>Metazoa</taxon>
        <taxon>Ecdysozoa</taxon>
        <taxon>Nematoda</taxon>
        <taxon>Chromadorea</taxon>
        <taxon>Rhabditida</taxon>
        <taxon>Tylenchina</taxon>
        <taxon>Tylenchomorpha</taxon>
        <taxon>Sphaerularioidea</taxon>
        <taxon>Anguinidae</taxon>
        <taxon>Anguininae</taxon>
        <taxon>Ditylenchus</taxon>
    </lineage>
</organism>
<feature type="region of interest" description="Disordered" evidence="1">
    <location>
        <begin position="194"/>
        <end position="281"/>
    </location>
</feature>
<proteinExistence type="predicted"/>
<comment type="caution">
    <text evidence="3">The sequence shown here is derived from an EMBL/GenBank/DDBJ whole genome shotgun (WGS) entry which is preliminary data.</text>
</comment>
<dbReference type="SUPFAM" id="SSF50156">
    <property type="entry name" value="PDZ domain-like"/>
    <property type="match status" value="2"/>
</dbReference>
<feature type="domain" description="PDZ" evidence="2">
    <location>
        <begin position="8"/>
        <end position="81"/>
    </location>
</feature>
<feature type="domain" description="PDZ" evidence="2">
    <location>
        <begin position="113"/>
        <end position="166"/>
    </location>
</feature>
<name>A0AAD4R2N5_9BILA</name>
<protein>
    <submittedName>
        <fullName evidence="3">PDZ domain-containing protein</fullName>
    </submittedName>
</protein>
<dbReference type="InterPro" id="IPR001478">
    <property type="entry name" value="PDZ"/>
</dbReference>
<evidence type="ECO:0000259" key="2">
    <source>
        <dbReference type="PROSITE" id="PS50106"/>
    </source>
</evidence>
<keyword evidence="4" id="KW-1185">Reference proteome</keyword>
<dbReference type="PANTHER" id="PTHR31327">
    <property type="entry name" value="SPERM MEIOSIS PDZ DOMAIN CONTAINING PROTEINS-RELATED"/>
    <property type="match status" value="1"/>
</dbReference>
<dbReference type="SMART" id="SM00228">
    <property type="entry name" value="PDZ"/>
    <property type="match status" value="2"/>
</dbReference>
<dbReference type="PROSITE" id="PS50106">
    <property type="entry name" value="PDZ"/>
    <property type="match status" value="2"/>
</dbReference>
<feature type="compositionally biased region" description="Polar residues" evidence="1">
    <location>
        <begin position="247"/>
        <end position="272"/>
    </location>
</feature>
<evidence type="ECO:0000256" key="1">
    <source>
        <dbReference type="SAM" id="MobiDB-lite"/>
    </source>
</evidence>
<dbReference type="InterPro" id="IPR041489">
    <property type="entry name" value="PDZ_6"/>
</dbReference>
<dbReference type="Proteomes" id="UP001201812">
    <property type="component" value="Unassembled WGS sequence"/>
</dbReference>
<dbReference type="EMBL" id="JAKKPZ010000053">
    <property type="protein sequence ID" value="KAI1705826.1"/>
    <property type="molecule type" value="Genomic_DNA"/>
</dbReference>